<sequence length="105" mass="11061">MTPPHRPRRGGVRRSRIGAAAAVAVGIGLAGTPGLPRVVNDGLTAGLGAGLQFVKAYMVFLTDLLLNNLKVVAIAAAVLLLAKLASGLSLQRRRADVRKWTEHED</sequence>
<proteinExistence type="predicted"/>
<keyword evidence="1" id="KW-0472">Membrane</keyword>
<dbReference type="RefSeq" id="WP_109325869.1">
    <property type="nucleotide sequence ID" value="NZ_CP029353.1"/>
</dbReference>
<dbReference type="EMBL" id="CP029353">
    <property type="protein sequence ID" value="AWK86123.1"/>
    <property type="molecule type" value="Genomic_DNA"/>
</dbReference>
<reference evidence="3" key="1">
    <citation type="submission" date="2018-05" db="EMBL/GenBank/DDBJ databases">
        <title>Azospirillum thermophila sp. nov., a novel isolated from hot spring.</title>
        <authorList>
            <person name="Zhao Z."/>
        </authorList>
    </citation>
    <scope>NUCLEOTIDE SEQUENCE [LARGE SCALE GENOMIC DNA]</scope>
    <source>
        <strain evidence="3">CFH 70021</strain>
    </source>
</reference>
<accession>A0A2S2CNM1</accession>
<name>A0A2S2CNM1_9PROT</name>
<organism evidence="2 3">
    <name type="scientific">Azospirillum thermophilum</name>
    <dbReference type="NCBI Taxonomy" id="2202148"/>
    <lineage>
        <taxon>Bacteria</taxon>
        <taxon>Pseudomonadati</taxon>
        <taxon>Pseudomonadota</taxon>
        <taxon>Alphaproteobacteria</taxon>
        <taxon>Rhodospirillales</taxon>
        <taxon>Azospirillaceae</taxon>
        <taxon>Azospirillum</taxon>
    </lineage>
</organism>
<keyword evidence="1" id="KW-0812">Transmembrane</keyword>
<protein>
    <submittedName>
        <fullName evidence="2">Uncharacterized protein</fullName>
    </submittedName>
</protein>
<gene>
    <name evidence="2" type="ORF">DEW08_07540</name>
</gene>
<dbReference type="Proteomes" id="UP000245629">
    <property type="component" value="Chromosome 2"/>
</dbReference>
<dbReference type="KEGG" id="azz:DEW08_07540"/>
<evidence type="ECO:0000256" key="1">
    <source>
        <dbReference type="SAM" id="Phobius"/>
    </source>
</evidence>
<evidence type="ECO:0000313" key="2">
    <source>
        <dbReference type="EMBL" id="AWK86123.1"/>
    </source>
</evidence>
<evidence type="ECO:0000313" key="3">
    <source>
        <dbReference type="Proteomes" id="UP000245629"/>
    </source>
</evidence>
<dbReference type="AlphaFoldDB" id="A0A2S2CNM1"/>
<feature type="transmembrane region" description="Helical" evidence="1">
    <location>
        <begin position="71"/>
        <end position="90"/>
    </location>
</feature>
<keyword evidence="3" id="KW-1185">Reference proteome</keyword>
<keyword evidence="1" id="KW-1133">Transmembrane helix</keyword>